<gene>
    <name evidence="1" type="ORF">ISU10_01895</name>
</gene>
<reference evidence="1" key="1">
    <citation type="submission" date="2020-11" db="EMBL/GenBank/DDBJ databases">
        <title>Nocardioides cynanchi sp. nov., isolated from soil of rhizosphere of Cynanchum wilfordii.</title>
        <authorList>
            <person name="Lee J.-S."/>
            <person name="Suh M.K."/>
            <person name="Kim J.-S."/>
        </authorList>
    </citation>
    <scope>NUCLEOTIDE SEQUENCE</scope>
    <source>
        <strain evidence="1">KCTC 19276</strain>
    </source>
</reference>
<sequence>MGTALNRAHDHDAIVEVLVGGQWLTGVVAGVDGYGVVLVDAQNDHSVVRMDAISAVRVPGRLAEHQIEARDLYDASVC</sequence>
<evidence type="ECO:0000313" key="2">
    <source>
        <dbReference type="Proteomes" id="UP000660668"/>
    </source>
</evidence>
<evidence type="ECO:0000313" key="1">
    <source>
        <dbReference type="EMBL" id="MBF4766517.1"/>
    </source>
</evidence>
<organism evidence="1 2">
    <name type="scientific">Nocardioides agariphilus</name>
    <dbReference type="NCBI Taxonomy" id="433664"/>
    <lineage>
        <taxon>Bacteria</taxon>
        <taxon>Bacillati</taxon>
        <taxon>Actinomycetota</taxon>
        <taxon>Actinomycetes</taxon>
        <taxon>Propionibacteriales</taxon>
        <taxon>Nocardioidaceae</taxon>
        <taxon>Nocardioides</taxon>
    </lineage>
</organism>
<accession>A0A930VH61</accession>
<dbReference type="Proteomes" id="UP000660668">
    <property type="component" value="Unassembled WGS sequence"/>
</dbReference>
<name>A0A930VH61_9ACTN</name>
<protein>
    <submittedName>
        <fullName evidence="1">Uncharacterized protein</fullName>
    </submittedName>
</protein>
<proteinExistence type="predicted"/>
<keyword evidence="2" id="KW-1185">Reference proteome</keyword>
<comment type="caution">
    <text evidence="1">The sequence shown here is derived from an EMBL/GenBank/DDBJ whole genome shotgun (WGS) entry which is preliminary data.</text>
</comment>
<dbReference type="EMBL" id="JADKPO010000001">
    <property type="protein sequence ID" value="MBF4766517.1"/>
    <property type="molecule type" value="Genomic_DNA"/>
</dbReference>
<dbReference type="RefSeq" id="WP_194694632.1">
    <property type="nucleotide sequence ID" value="NZ_JADKPO010000001.1"/>
</dbReference>
<dbReference type="AlphaFoldDB" id="A0A930VH61"/>